<feature type="domain" description="ABC3 transporter permease C-terminal" evidence="7">
    <location>
        <begin position="60"/>
        <end position="179"/>
    </location>
</feature>
<feature type="transmembrane region" description="Helical" evidence="6">
    <location>
        <begin position="605"/>
        <end position="627"/>
    </location>
</feature>
<organism evidence="8 9">
    <name type="scientific">Lactiplantibacillus paraplantarum</name>
    <dbReference type="NCBI Taxonomy" id="60520"/>
    <lineage>
        <taxon>Bacteria</taxon>
        <taxon>Bacillati</taxon>
        <taxon>Bacillota</taxon>
        <taxon>Bacilli</taxon>
        <taxon>Lactobacillales</taxon>
        <taxon>Lactobacillaceae</taxon>
        <taxon>Lactiplantibacillus</taxon>
    </lineage>
</organism>
<dbReference type="PIRSF" id="PIRSF018968">
    <property type="entry name" value="ABC_permease_BceB"/>
    <property type="match status" value="1"/>
</dbReference>
<dbReference type="PANTHER" id="PTHR46795">
    <property type="entry name" value="ABC TRANSPORTER PERMEASE-RELATED-RELATED"/>
    <property type="match status" value="1"/>
</dbReference>
<feature type="transmembrane region" description="Helical" evidence="6">
    <location>
        <begin position="146"/>
        <end position="176"/>
    </location>
</feature>
<feature type="transmembrane region" description="Helical" evidence="6">
    <location>
        <begin position="196"/>
        <end position="218"/>
    </location>
</feature>
<evidence type="ECO:0000256" key="4">
    <source>
        <dbReference type="ARBA" id="ARBA00022989"/>
    </source>
</evidence>
<feature type="transmembrane region" description="Helical" evidence="6">
    <location>
        <begin position="511"/>
        <end position="536"/>
    </location>
</feature>
<evidence type="ECO:0000313" key="8">
    <source>
        <dbReference type="EMBL" id="TBX37566.1"/>
    </source>
</evidence>
<name>A0A4Q9XY57_9LACO</name>
<evidence type="ECO:0000256" key="3">
    <source>
        <dbReference type="ARBA" id="ARBA00022692"/>
    </source>
</evidence>
<dbReference type="Pfam" id="PF02687">
    <property type="entry name" value="FtsX"/>
    <property type="match status" value="1"/>
</dbReference>
<feature type="transmembrane region" description="Helical" evidence="6">
    <location>
        <begin position="570"/>
        <end position="593"/>
    </location>
</feature>
<feature type="transmembrane region" description="Helical" evidence="6">
    <location>
        <begin position="20"/>
        <end position="40"/>
    </location>
</feature>
<gene>
    <name evidence="8" type="ORF">EUZ87_15690</name>
</gene>
<keyword evidence="4 6" id="KW-1133">Transmembrane helix</keyword>
<protein>
    <submittedName>
        <fullName evidence="8">ABC transporter permease</fullName>
    </submittedName>
</protein>
<dbReference type="GO" id="GO:0005886">
    <property type="term" value="C:plasma membrane"/>
    <property type="evidence" value="ECO:0007669"/>
    <property type="project" value="UniProtKB-SubCell"/>
</dbReference>
<dbReference type="PANTHER" id="PTHR46795:SF3">
    <property type="entry name" value="ABC TRANSPORTER PERMEASE"/>
    <property type="match status" value="1"/>
</dbReference>
<evidence type="ECO:0000256" key="1">
    <source>
        <dbReference type="ARBA" id="ARBA00004651"/>
    </source>
</evidence>
<evidence type="ECO:0000259" key="7">
    <source>
        <dbReference type="Pfam" id="PF02687"/>
    </source>
</evidence>
<dbReference type="InterPro" id="IPR052536">
    <property type="entry name" value="ABC-4_Integral_Memb_Prot"/>
</dbReference>
<dbReference type="InterPro" id="IPR003838">
    <property type="entry name" value="ABC3_permease_C"/>
</dbReference>
<keyword evidence="3 6" id="KW-0812">Transmembrane</keyword>
<comment type="subcellular location">
    <subcellularLocation>
        <location evidence="1 6">Cell membrane</location>
        <topology evidence="1 6">Multi-pass membrane protein</topology>
    </subcellularLocation>
</comment>
<dbReference type="EMBL" id="SEHH01000147">
    <property type="protein sequence ID" value="TBX37566.1"/>
    <property type="molecule type" value="Genomic_DNA"/>
</dbReference>
<dbReference type="InterPro" id="IPR027022">
    <property type="entry name" value="ABC_permease_BceB-typ"/>
</dbReference>
<keyword evidence="6" id="KW-0813">Transport</keyword>
<feature type="transmembrane region" description="Helical" evidence="6">
    <location>
        <begin position="284"/>
        <end position="307"/>
    </location>
</feature>
<comment type="similarity">
    <text evidence="6">Belongs to the ABC-4 integral membrane protein family.</text>
</comment>
<evidence type="ECO:0000313" key="9">
    <source>
        <dbReference type="Proteomes" id="UP000292648"/>
    </source>
</evidence>
<sequence>MFLMKISLHNLRSNKTMTLPYLIASSIFTSFLFILLNLYLDTSIRTMHNSSTLKNILMLGVILLTFLAFVFMIYASSYLTKLRAKELSLYSVLGMNKKQISVLLIDEELIFYLLSIFWGLIFGAIFSRFLFLILQRMVGLSEKIKYIFSTPALGITSVVIGAIYLIIIAISVHRVYGLNIKELSQTQKKSENSGKIPWLFGSISFFTLMAGYVIAVITKNPATSVSRFEVASLLVILGIFGTFMTSDIVILNMLKKNSKIYYNSANFFTIATILHRLKRSSVALATICLLCTATLVTVTTLSCFYVGKNSLIQQWFPRQVMVTSNSKNKSSVLAGLKKAAAKDDIKLTNFSSLDMSQSIYGSLKGNFFNIDDSINAHYQMSLVSLNSFEKSEKKKFHLKPKQVLIFIPDQKYKFNSIKIHDRVYSVKKSIQKLEFAPVNDNSIVPNIYIISGNTADEFNMLKMTPVFKNVSGFDLNGSSSQKDRYIKSVESSTPAVKIASQDTMQKVVNSLFGGLLFIGLILSFVFIFITAFTMYYKQISEGFEDKSDFNVLHKLGMNIKEIRKTINKQVIITAFSPLIFAIINQIFAFPIILKILKLLSLTNDRLFIVTGIVTSVAFLIFYTLICLSTTHNYFVLIEGNIDKSLLGEN</sequence>
<feature type="transmembrane region" description="Helical" evidence="6">
    <location>
        <begin position="230"/>
        <end position="254"/>
    </location>
</feature>
<evidence type="ECO:0000256" key="6">
    <source>
        <dbReference type="PIRNR" id="PIRNR018968"/>
    </source>
</evidence>
<reference evidence="8 9" key="1">
    <citation type="submission" date="2019-01" db="EMBL/GenBank/DDBJ databases">
        <title>Draft genome sequence of Lactobacillus paraplantarum OSY-TC318, a Producer of the novel lantibiotic Paraplantaracin TC318.</title>
        <authorList>
            <person name="Hussein W.E."/>
            <person name="Huang E."/>
            <person name="Yousef A.E."/>
        </authorList>
    </citation>
    <scope>NUCLEOTIDE SEQUENCE [LARGE SCALE GENOMIC DNA]</scope>
    <source>
        <strain evidence="8 9">OSY-TC318</strain>
    </source>
</reference>
<comment type="caution">
    <text evidence="8">The sequence shown here is derived from an EMBL/GenBank/DDBJ whole genome shotgun (WGS) entry which is preliminary data.</text>
</comment>
<dbReference type="Proteomes" id="UP000292648">
    <property type="component" value="Unassembled WGS sequence"/>
</dbReference>
<dbReference type="AlphaFoldDB" id="A0A4Q9XY57"/>
<accession>A0A4Q9XY57</accession>
<keyword evidence="2 6" id="KW-1003">Cell membrane</keyword>
<dbReference type="GO" id="GO:0055085">
    <property type="term" value="P:transmembrane transport"/>
    <property type="evidence" value="ECO:0007669"/>
    <property type="project" value="UniProtKB-UniRule"/>
</dbReference>
<feature type="transmembrane region" description="Helical" evidence="6">
    <location>
        <begin position="109"/>
        <end position="134"/>
    </location>
</feature>
<proteinExistence type="inferred from homology"/>
<feature type="transmembrane region" description="Helical" evidence="6">
    <location>
        <begin position="52"/>
        <end position="75"/>
    </location>
</feature>
<keyword evidence="5 6" id="KW-0472">Membrane</keyword>
<evidence type="ECO:0000256" key="2">
    <source>
        <dbReference type="ARBA" id="ARBA00022475"/>
    </source>
</evidence>
<evidence type="ECO:0000256" key="5">
    <source>
        <dbReference type="ARBA" id="ARBA00023136"/>
    </source>
</evidence>